<evidence type="ECO:0000256" key="2">
    <source>
        <dbReference type="ARBA" id="ARBA00022692"/>
    </source>
</evidence>
<dbReference type="InterPro" id="IPR029787">
    <property type="entry name" value="Nucleotide_cyclase"/>
</dbReference>
<dbReference type="Pfam" id="PF13492">
    <property type="entry name" value="GAF_3"/>
    <property type="match status" value="1"/>
</dbReference>
<dbReference type="Pfam" id="PF00211">
    <property type="entry name" value="Guanylate_cyc"/>
    <property type="match status" value="1"/>
</dbReference>
<dbReference type="InterPro" id="IPR029016">
    <property type="entry name" value="GAF-like_dom_sf"/>
</dbReference>
<dbReference type="InterPro" id="IPR050401">
    <property type="entry name" value="Cyclic_nucleotide_synthase"/>
</dbReference>
<dbReference type="InterPro" id="IPR018297">
    <property type="entry name" value="A/G_cyclase_CS"/>
</dbReference>
<keyword evidence="3" id="KW-0547">Nucleotide-binding</keyword>
<dbReference type="Gene3D" id="3.30.450.40">
    <property type="match status" value="1"/>
</dbReference>
<reference evidence="9" key="1">
    <citation type="submission" date="2021-05" db="EMBL/GenBank/DDBJ databases">
        <authorList>
            <person name="Pietrasiak N."/>
            <person name="Ward R."/>
            <person name="Stajich J.E."/>
            <person name="Kurbessoian T."/>
        </authorList>
    </citation>
    <scope>NUCLEOTIDE SEQUENCE</scope>
    <source>
        <strain evidence="9">CPER-KK1</strain>
    </source>
</reference>
<evidence type="ECO:0000256" key="1">
    <source>
        <dbReference type="ARBA" id="ARBA00004370"/>
    </source>
</evidence>
<dbReference type="Gene3D" id="3.30.70.1230">
    <property type="entry name" value="Nucleotide cyclase"/>
    <property type="match status" value="1"/>
</dbReference>
<organism evidence="9 10">
    <name type="scientific">Symplocastrum torsivum CPER-KK1</name>
    <dbReference type="NCBI Taxonomy" id="450513"/>
    <lineage>
        <taxon>Bacteria</taxon>
        <taxon>Bacillati</taxon>
        <taxon>Cyanobacteriota</taxon>
        <taxon>Cyanophyceae</taxon>
        <taxon>Oscillatoriophycideae</taxon>
        <taxon>Oscillatoriales</taxon>
        <taxon>Microcoleaceae</taxon>
        <taxon>Symplocastrum</taxon>
    </lineage>
</organism>
<name>A0A951PMC6_9CYAN</name>
<keyword evidence="2" id="KW-0812">Transmembrane</keyword>
<dbReference type="PROSITE" id="PS50125">
    <property type="entry name" value="GUANYLATE_CYCLASE_2"/>
    <property type="match status" value="1"/>
</dbReference>
<dbReference type="SUPFAM" id="SSF55781">
    <property type="entry name" value="GAF domain-like"/>
    <property type="match status" value="1"/>
</dbReference>
<evidence type="ECO:0000256" key="5">
    <source>
        <dbReference type="ARBA" id="ARBA00023136"/>
    </source>
</evidence>
<dbReference type="GO" id="GO:0004016">
    <property type="term" value="F:adenylate cyclase activity"/>
    <property type="evidence" value="ECO:0007669"/>
    <property type="project" value="UniProtKB-ARBA"/>
</dbReference>
<evidence type="ECO:0000256" key="3">
    <source>
        <dbReference type="ARBA" id="ARBA00022741"/>
    </source>
</evidence>
<dbReference type="GO" id="GO:0035556">
    <property type="term" value="P:intracellular signal transduction"/>
    <property type="evidence" value="ECO:0007669"/>
    <property type="project" value="InterPro"/>
</dbReference>
<dbReference type="CDD" id="cd07302">
    <property type="entry name" value="CHD"/>
    <property type="match status" value="1"/>
</dbReference>
<reference evidence="9" key="2">
    <citation type="journal article" date="2022" name="Microbiol. Resour. Announc.">
        <title>Metagenome Sequencing to Explore Phylogenomics of Terrestrial Cyanobacteria.</title>
        <authorList>
            <person name="Ward R.D."/>
            <person name="Stajich J.E."/>
            <person name="Johansen J.R."/>
            <person name="Huntemann M."/>
            <person name="Clum A."/>
            <person name="Foster B."/>
            <person name="Foster B."/>
            <person name="Roux S."/>
            <person name="Palaniappan K."/>
            <person name="Varghese N."/>
            <person name="Mukherjee S."/>
            <person name="Reddy T.B.K."/>
            <person name="Daum C."/>
            <person name="Copeland A."/>
            <person name="Chen I.A."/>
            <person name="Ivanova N.N."/>
            <person name="Kyrpides N.C."/>
            <person name="Shapiro N."/>
            <person name="Eloe-Fadrosh E.A."/>
            <person name="Pietrasiak N."/>
        </authorList>
    </citation>
    <scope>NUCLEOTIDE SEQUENCE</scope>
    <source>
        <strain evidence="9">CPER-KK1</strain>
    </source>
</reference>
<comment type="caution">
    <text evidence="9">The sequence shown here is derived from an EMBL/GenBank/DDBJ whole genome shotgun (WGS) entry which is preliminary data.</text>
</comment>
<evidence type="ECO:0000259" key="8">
    <source>
        <dbReference type="PROSITE" id="PS50125"/>
    </source>
</evidence>
<dbReference type="GO" id="GO:0009190">
    <property type="term" value="P:cyclic nucleotide biosynthetic process"/>
    <property type="evidence" value="ECO:0007669"/>
    <property type="project" value="InterPro"/>
</dbReference>
<feature type="domain" description="Guanylate cyclase" evidence="8">
    <location>
        <begin position="241"/>
        <end position="372"/>
    </location>
</feature>
<evidence type="ECO:0000256" key="4">
    <source>
        <dbReference type="ARBA" id="ARBA00022989"/>
    </source>
</evidence>
<dbReference type="SMART" id="SM00065">
    <property type="entry name" value="GAF"/>
    <property type="match status" value="1"/>
</dbReference>
<evidence type="ECO:0000313" key="10">
    <source>
        <dbReference type="Proteomes" id="UP000753908"/>
    </source>
</evidence>
<comment type="subcellular location">
    <subcellularLocation>
        <location evidence="1">Membrane</location>
    </subcellularLocation>
</comment>
<dbReference type="SMART" id="SM00044">
    <property type="entry name" value="CYCc"/>
    <property type="match status" value="1"/>
</dbReference>
<dbReference type="EMBL" id="JAHHIF010000018">
    <property type="protein sequence ID" value="MBW4545839.1"/>
    <property type="molecule type" value="Genomic_DNA"/>
</dbReference>
<dbReference type="InterPro" id="IPR001054">
    <property type="entry name" value="A/G_cyclase"/>
</dbReference>
<keyword evidence="6 7" id="KW-0456">Lyase</keyword>
<comment type="similarity">
    <text evidence="7">Belongs to the adenylyl cyclase class-4/guanylyl cyclase family.</text>
</comment>
<dbReference type="Proteomes" id="UP000753908">
    <property type="component" value="Unassembled WGS sequence"/>
</dbReference>
<gene>
    <name evidence="9" type="ORF">KME25_15540</name>
</gene>
<dbReference type="GO" id="GO:0016020">
    <property type="term" value="C:membrane"/>
    <property type="evidence" value="ECO:0007669"/>
    <property type="project" value="UniProtKB-SubCell"/>
</dbReference>
<sequence>MSFYPFSISGGRLEAQDREQLLQTTQRLLTEVQALSVRIAAVNEIANAINRSLNLDEILRIVGKQAKWLLDFKHCSVCLKSDDGSCRIVTLFGPAVECSSCVFSDNNPISRALKTGQPQLNPKDYKNTFLSAYASQIIIPLERERQVIGSINFATTPPQTYTHEDLRIGFLLALQVSTAIQNAKHFKEMDLLLEEMNRLYSELDVERRKSDKLLCNTLPLEIANELKQTGKVKPTSYKSATILFTDFKDFTKLAEQLTPEELVNELDYCFSYFDMVIEAHKLEKLKTIGDSYMCVAGIPIPNKTHAIDAVLAALQIQAFMGWRRQEKILNNHPYWEIRLGIHSGSLLAGVIGKKKFTYDVWGDAVNTASRIESSSIPGAINISQSTFELVKDFFECEHRGKIEAKSKGYIDMYFVLGIKKHLAFDPLGLLPNDEFNALYSSIESN</sequence>
<dbReference type="PANTHER" id="PTHR11920">
    <property type="entry name" value="GUANYLYL CYCLASE"/>
    <property type="match status" value="1"/>
</dbReference>
<dbReference type="InterPro" id="IPR003018">
    <property type="entry name" value="GAF"/>
</dbReference>
<dbReference type="PANTHER" id="PTHR11920:SF335">
    <property type="entry name" value="GUANYLATE CYCLASE"/>
    <property type="match status" value="1"/>
</dbReference>
<evidence type="ECO:0000313" key="9">
    <source>
        <dbReference type="EMBL" id="MBW4545839.1"/>
    </source>
</evidence>
<evidence type="ECO:0000256" key="6">
    <source>
        <dbReference type="ARBA" id="ARBA00023239"/>
    </source>
</evidence>
<proteinExistence type="inferred from homology"/>
<dbReference type="AlphaFoldDB" id="A0A951PMC6"/>
<dbReference type="GO" id="GO:0000166">
    <property type="term" value="F:nucleotide binding"/>
    <property type="evidence" value="ECO:0007669"/>
    <property type="project" value="UniProtKB-KW"/>
</dbReference>
<evidence type="ECO:0000256" key="7">
    <source>
        <dbReference type="RuleBase" id="RU000405"/>
    </source>
</evidence>
<accession>A0A951PMC6</accession>
<protein>
    <submittedName>
        <fullName evidence="9">GAF domain-containing protein</fullName>
    </submittedName>
</protein>
<keyword evidence="5" id="KW-0472">Membrane</keyword>
<dbReference type="PROSITE" id="PS00452">
    <property type="entry name" value="GUANYLATE_CYCLASE_1"/>
    <property type="match status" value="1"/>
</dbReference>
<keyword evidence="4" id="KW-1133">Transmembrane helix</keyword>
<dbReference type="SUPFAM" id="SSF55073">
    <property type="entry name" value="Nucleotide cyclase"/>
    <property type="match status" value="1"/>
</dbReference>